<protein>
    <submittedName>
        <fullName evidence="1">HicB family RNase H-like nuclease</fullName>
    </submittedName>
</protein>
<name>A0ABS4IYG1_9BACL</name>
<comment type="caution">
    <text evidence="1">The sequence shown here is derived from an EMBL/GenBank/DDBJ whole genome shotgun (WGS) entry which is preliminary data.</text>
</comment>
<evidence type="ECO:0000313" key="2">
    <source>
        <dbReference type="Proteomes" id="UP001519287"/>
    </source>
</evidence>
<accession>A0ABS4IYG1</accession>
<dbReference type="Proteomes" id="UP001519287">
    <property type="component" value="Unassembled WGS sequence"/>
</dbReference>
<organism evidence="1 2">
    <name type="scientific">Paenibacillus eucommiae</name>
    <dbReference type="NCBI Taxonomy" id="1355755"/>
    <lineage>
        <taxon>Bacteria</taxon>
        <taxon>Bacillati</taxon>
        <taxon>Bacillota</taxon>
        <taxon>Bacilli</taxon>
        <taxon>Bacillales</taxon>
        <taxon>Paenibacillaceae</taxon>
        <taxon>Paenibacillus</taxon>
    </lineage>
</organism>
<reference evidence="1 2" key="1">
    <citation type="submission" date="2021-03" db="EMBL/GenBank/DDBJ databases">
        <title>Genomic Encyclopedia of Type Strains, Phase IV (KMG-IV): sequencing the most valuable type-strain genomes for metagenomic binning, comparative biology and taxonomic classification.</title>
        <authorList>
            <person name="Goeker M."/>
        </authorList>
    </citation>
    <scope>NUCLEOTIDE SEQUENCE [LARGE SCALE GENOMIC DNA]</scope>
    <source>
        <strain evidence="1 2">DSM 26048</strain>
    </source>
</reference>
<evidence type="ECO:0000313" key="1">
    <source>
        <dbReference type="EMBL" id="MBP1992563.1"/>
    </source>
</evidence>
<dbReference type="RefSeq" id="WP_209973684.1">
    <property type="nucleotide sequence ID" value="NZ_JAGGLB010000014.1"/>
</dbReference>
<proteinExistence type="predicted"/>
<sequence length="63" mass="7070">MDEKKGSAATRAKNKFNAANYDRLYPYVKKGRKAVYEEAAAAAGVSLNDYIITAIEEKIEREK</sequence>
<gene>
    <name evidence="1" type="ORF">J2Z66_004172</name>
</gene>
<dbReference type="EMBL" id="JAGGLB010000014">
    <property type="protein sequence ID" value="MBP1992563.1"/>
    <property type="molecule type" value="Genomic_DNA"/>
</dbReference>
<keyword evidence="2" id="KW-1185">Reference proteome</keyword>